<evidence type="ECO:0000256" key="4">
    <source>
        <dbReference type="ARBA" id="ARBA00023172"/>
    </source>
</evidence>
<dbReference type="InterPro" id="IPR053876">
    <property type="entry name" value="Phage_int_M"/>
</dbReference>
<dbReference type="GO" id="GO:0015074">
    <property type="term" value="P:DNA integration"/>
    <property type="evidence" value="ECO:0007669"/>
    <property type="project" value="UniProtKB-KW"/>
</dbReference>
<dbReference type="CDD" id="cd00801">
    <property type="entry name" value="INT_P4_C"/>
    <property type="match status" value="1"/>
</dbReference>
<dbReference type="SUPFAM" id="SSF56349">
    <property type="entry name" value="DNA breaking-rejoining enzymes"/>
    <property type="match status" value="1"/>
</dbReference>
<evidence type="ECO:0000256" key="1">
    <source>
        <dbReference type="ARBA" id="ARBA00008857"/>
    </source>
</evidence>
<dbReference type="InterPro" id="IPR002104">
    <property type="entry name" value="Integrase_catalytic"/>
</dbReference>
<comment type="caution">
    <text evidence="8">The sequence shown here is derived from an EMBL/GenBank/DDBJ whole genome shotgun (WGS) entry which is preliminary data.</text>
</comment>
<dbReference type="PROSITE" id="PS51900">
    <property type="entry name" value="CB"/>
    <property type="match status" value="1"/>
</dbReference>
<keyword evidence="9" id="KW-1185">Reference proteome</keyword>
<dbReference type="Gene3D" id="3.30.160.390">
    <property type="entry name" value="Integrase, DNA-binding domain"/>
    <property type="match status" value="1"/>
</dbReference>
<dbReference type="InterPro" id="IPR013762">
    <property type="entry name" value="Integrase-like_cat_sf"/>
</dbReference>
<dbReference type="AlphaFoldDB" id="A0A837NI70"/>
<dbReference type="InterPro" id="IPR050808">
    <property type="entry name" value="Phage_Integrase"/>
</dbReference>
<evidence type="ECO:0000259" key="6">
    <source>
        <dbReference type="PROSITE" id="PS51898"/>
    </source>
</evidence>
<dbReference type="OrthoDB" id="9795573at2"/>
<proteinExistence type="inferred from homology"/>
<dbReference type="InterPro" id="IPR044068">
    <property type="entry name" value="CB"/>
</dbReference>
<name>A0A837NI70_9GAMM</name>
<sequence>MGNFKDTQLKALAKKKIGRHHDGDGLYFVVPKSVRKNEDGSGKVEAPGKPYWMLRFTYNKKRHEMTLGRYPDLSAAEARLEAALKKRQVREGQNPIALKKRAEEEEIKTVNDLFKDWHEENKSRLKHWKIPERVYKKDISPHIGALNVDQVTARDIRRVIKTINDSGRPTISNDALLYCKQLFNHGIKIDVLGANPASAFQVTDAGGIEKSRDRALTLEEVRLAFKTFRENQHIFTRDNYLACALLVLLGVRKSELCEARWNEFDLDKAVWELPKERSKSGVGLTIPLPDLALEMFTELKTRSAGSEYVLPSRRQAKRPHMGPDTLNRAIGKMFGYEPGKNTNPPNLMGDMEYFRVHDLRRTCRTLLASIGVPGHVAERCLNHKLKGVEGIYDRHDYFGERKQALSDLSKHLESILI</sequence>
<feature type="domain" description="Tyr recombinase" evidence="6">
    <location>
        <begin position="211"/>
        <end position="407"/>
    </location>
</feature>
<evidence type="ECO:0000256" key="2">
    <source>
        <dbReference type="ARBA" id="ARBA00022908"/>
    </source>
</evidence>
<feature type="domain" description="Core-binding (CB)" evidence="7">
    <location>
        <begin position="108"/>
        <end position="187"/>
    </location>
</feature>
<dbReference type="GO" id="GO:0006310">
    <property type="term" value="P:DNA recombination"/>
    <property type="evidence" value="ECO:0007669"/>
    <property type="project" value="UniProtKB-KW"/>
</dbReference>
<keyword evidence="3 5" id="KW-0238">DNA-binding</keyword>
<protein>
    <submittedName>
        <fullName evidence="8">Integrase</fullName>
    </submittedName>
</protein>
<dbReference type="InterPro" id="IPR011010">
    <property type="entry name" value="DNA_brk_join_enz"/>
</dbReference>
<dbReference type="InterPro" id="IPR038488">
    <property type="entry name" value="Integrase_DNA-bd_sf"/>
</dbReference>
<dbReference type="PANTHER" id="PTHR30629:SF2">
    <property type="entry name" value="PROPHAGE INTEGRASE INTS-RELATED"/>
    <property type="match status" value="1"/>
</dbReference>
<evidence type="ECO:0000256" key="3">
    <source>
        <dbReference type="ARBA" id="ARBA00023125"/>
    </source>
</evidence>
<dbReference type="InterPro" id="IPR010998">
    <property type="entry name" value="Integrase_recombinase_N"/>
</dbReference>
<keyword evidence="2" id="KW-0229">DNA integration</keyword>
<reference evidence="8 9" key="1">
    <citation type="submission" date="2015-08" db="EMBL/GenBank/DDBJ databases">
        <title>Genome sequencing and assembly of the deep-sea bacterium Idiomarina zobellii.</title>
        <authorList>
            <person name="Mithoefer S.D."/>
            <person name="Rheaume B.A."/>
            <person name="MacLea K.S."/>
        </authorList>
    </citation>
    <scope>NUCLEOTIDE SEQUENCE [LARGE SCALE GENOMIC DNA]</scope>
    <source>
        <strain evidence="8 9">KMM 231</strain>
    </source>
</reference>
<dbReference type="PANTHER" id="PTHR30629">
    <property type="entry name" value="PROPHAGE INTEGRASE"/>
    <property type="match status" value="1"/>
</dbReference>
<evidence type="ECO:0000256" key="5">
    <source>
        <dbReference type="PROSITE-ProRule" id="PRU01248"/>
    </source>
</evidence>
<evidence type="ECO:0000259" key="7">
    <source>
        <dbReference type="PROSITE" id="PS51900"/>
    </source>
</evidence>
<keyword evidence="4" id="KW-0233">DNA recombination</keyword>
<gene>
    <name evidence="8" type="ORF">AFK76_05790</name>
</gene>
<dbReference type="EMBL" id="LHSG01000004">
    <property type="protein sequence ID" value="KPD24035.1"/>
    <property type="molecule type" value="Genomic_DNA"/>
</dbReference>
<dbReference type="InterPro" id="IPR025166">
    <property type="entry name" value="Integrase_DNA_bind_dom"/>
</dbReference>
<dbReference type="GO" id="GO:0003677">
    <property type="term" value="F:DNA binding"/>
    <property type="evidence" value="ECO:0007669"/>
    <property type="project" value="UniProtKB-UniRule"/>
</dbReference>
<dbReference type="Gene3D" id="1.10.443.10">
    <property type="entry name" value="Intergrase catalytic core"/>
    <property type="match status" value="1"/>
</dbReference>
<dbReference type="Proteomes" id="UP000053030">
    <property type="component" value="Unassembled WGS sequence"/>
</dbReference>
<organism evidence="8 9">
    <name type="scientific">Idiomarina zobellii</name>
    <dbReference type="NCBI Taxonomy" id="86103"/>
    <lineage>
        <taxon>Bacteria</taxon>
        <taxon>Pseudomonadati</taxon>
        <taxon>Pseudomonadota</taxon>
        <taxon>Gammaproteobacteria</taxon>
        <taxon>Alteromonadales</taxon>
        <taxon>Idiomarinaceae</taxon>
        <taxon>Idiomarina</taxon>
    </lineage>
</organism>
<dbReference type="RefSeq" id="WP_053953354.1">
    <property type="nucleotide sequence ID" value="NZ_FNCB01000005.1"/>
</dbReference>
<accession>A0A837NI70</accession>
<comment type="similarity">
    <text evidence="1">Belongs to the 'phage' integrase family.</text>
</comment>
<evidence type="ECO:0000313" key="8">
    <source>
        <dbReference type="EMBL" id="KPD24035.1"/>
    </source>
</evidence>
<dbReference type="Pfam" id="PF22022">
    <property type="entry name" value="Phage_int_M"/>
    <property type="match status" value="1"/>
</dbReference>
<dbReference type="Pfam" id="PF13356">
    <property type="entry name" value="Arm-DNA-bind_3"/>
    <property type="match status" value="1"/>
</dbReference>
<dbReference type="Gene3D" id="1.10.150.130">
    <property type="match status" value="1"/>
</dbReference>
<evidence type="ECO:0000313" key="9">
    <source>
        <dbReference type="Proteomes" id="UP000053030"/>
    </source>
</evidence>
<dbReference type="Pfam" id="PF00589">
    <property type="entry name" value="Phage_integrase"/>
    <property type="match status" value="1"/>
</dbReference>
<dbReference type="PROSITE" id="PS51898">
    <property type="entry name" value="TYR_RECOMBINASE"/>
    <property type="match status" value="1"/>
</dbReference>